<protein>
    <submittedName>
        <fullName evidence="1">Uncharacterized protein</fullName>
    </submittedName>
</protein>
<dbReference type="EMBL" id="CP144698">
    <property type="protein sequence ID" value="WVZ17692.1"/>
    <property type="molecule type" value="Genomic_DNA"/>
</dbReference>
<proteinExistence type="predicted"/>
<reference evidence="1 2" key="1">
    <citation type="journal article" date="2023" name="Life. Sci Alliance">
        <title>Evolutionary insights into 3D genome organization and epigenetic landscape of Vigna mungo.</title>
        <authorList>
            <person name="Junaid A."/>
            <person name="Singh B."/>
            <person name="Bhatia S."/>
        </authorList>
    </citation>
    <scope>NUCLEOTIDE SEQUENCE [LARGE SCALE GENOMIC DNA]</scope>
    <source>
        <strain evidence="1">Urdbean</strain>
    </source>
</reference>
<organism evidence="1 2">
    <name type="scientific">Vigna mungo</name>
    <name type="common">Black gram</name>
    <name type="synonym">Phaseolus mungo</name>
    <dbReference type="NCBI Taxonomy" id="3915"/>
    <lineage>
        <taxon>Eukaryota</taxon>
        <taxon>Viridiplantae</taxon>
        <taxon>Streptophyta</taxon>
        <taxon>Embryophyta</taxon>
        <taxon>Tracheophyta</taxon>
        <taxon>Spermatophyta</taxon>
        <taxon>Magnoliopsida</taxon>
        <taxon>eudicotyledons</taxon>
        <taxon>Gunneridae</taxon>
        <taxon>Pentapetalae</taxon>
        <taxon>rosids</taxon>
        <taxon>fabids</taxon>
        <taxon>Fabales</taxon>
        <taxon>Fabaceae</taxon>
        <taxon>Papilionoideae</taxon>
        <taxon>50 kb inversion clade</taxon>
        <taxon>NPAAA clade</taxon>
        <taxon>indigoferoid/millettioid clade</taxon>
        <taxon>Phaseoleae</taxon>
        <taxon>Vigna</taxon>
    </lineage>
</organism>
<accession>A0AAQ3NZL2</accession>
<gene>
    <name evidence="1" type="ORF">V8G54_010674</name>
</gene>
<keyword evidence="2" id="KW-1185">Reference proteome</keyword>
<name>A0AAQ3NZL2_VIGMU</name>
<evidence type="ECO:0000313" key="1">
    <source>
        <dbReference type="EMBL" id="WVZ17692.1"/>
    </source>
</evidence>
<evidence type="ECO:0000313" key="2">
    <source>
        <dbReference type="Proteomes" id="UP001374535"/>
    </source>
</evidence>
<dbReference type="AlphaFoldDB" id="A0AAQ3NZL2"/>
<dbReference type="Proteomes" id="UP001374535">
    <property type="component" value="Chromosome 3"/>
</dbReference>
<sequence length="161" mass="18150">MASSLIAKASSPLLSSPNLSFVPPLQPLALNSLHLVPHVVTISSQTCWICFSYSEFEPGFEHDGSVHGQSVPLCASRYRSWSRSSLRMERERDEDALLLRVDMPRLGKEEEICVYIYQRSSHFTNWEFIDVGYRNLGAKKTCFSAGFLTGTGYGVTLWPRK</sequence>